<dbReference type="Gene3D" id="3.30.9.10">
    <property type="entry name" value="D-Amino Acid Oxidase, subunit A, domain 2"/>
    <property type="match status" value="1"/>
</dbReference>
<dbReference type="PANTHER" id="PTHR13847:SF289">
    <property type="entry name" value="GLYCINE OXIDASE"/>
    <property type="match status" value="1"/>
</dbReference>
<dbReference type="GO" id="GO:0043799">
    <property type="term" value="F:glycine oxidase activity"/>
    <property type="evidence" value="ECO:0007669"/>
    <property type="project" value="UniProtKB-EC"/>
</dbReference>
<dbReference type="Gene3D" id="3.50.50.60">
    <property type="entry name" value="FAD/NAD(P)-binding domain"/>
    <property type="match status" value="1"/>
</dbReference>
<dbReference type="SUPFAM" id="SSF54373">
    <property type="entry name" value="FAD-linked reductases, C-terminal domain"/>
    <property type="match status" value="1"/>
</dbReference>
<dbReference type="EC" id="1.4.3.19" evidence="5"/>
<reference evidence="8 9" key="1">
    <citation type="submission" date="2017-07" db="EMBL/GenBank/DDBJ databases">
        <title>Isolation and whole genome analysis of endospore-forming bacteria from heroin.</title>
        <authorList>
            <person name="Kalinowski J."/>
            <person name="Ahrens B."/>
            <person name="Al-Dilaimi A."/>
            <person name="Winkler A."/>
            <person name="Wibberg D."/>
            <person name="Schleenbecker U."/>
            <person name="Ruckert C."/>
            <person name="Wolfel R."/>
            <person name="Grass G."/>
        </authorList>
    </citation>
    <scope>NUCLEOTIDE SEQUENCE [LARGE SCALE GENOMIC DNA]</scope>
    <source>
        <strain evidence="8 9">7509</strain>
    </source>
</reference>
<keyword evidence="6" id="KW-1133">Transmembrane helix</keyword>
<keyword evidence="6" id="KW-0812">Transmembrane</keyword>
<dbReference type="InterPro" id="IPR006076">
    <property type="entry name" value="FAD-dep_OxRdtase"/>
</dbReference>
<dbReference type="UniPathway" id="UPA00060"/>
<comment type="caution">
    <text evidence="8">The sequence shown here is derived from an EMBL/GenBank/DDBJ whole genome shotgun (WGS) entry which is preliminary data.</text>
</comment>
<gene>
    <name evidence="8" type="primary">thiO</name>
    <name evidence="8" type="ORF">CHI12_08810</name>
</gene>
<evidence type="ECO:0000256" key="4">
    <source>
        <dbReference type="ARBA" id="ARBA00049872"/>
    </source>
</evidence>
<dbReference type="AlphaFoldDB" id="A0A268HDI4"/>
<sequence length="372" mass="40546">MKRFSEVAIVGGGIIGSAIAYYLAKAGHQVDLLEAGQVGSGSTQAAAGMLGAHSEYKEFGASLYPFARTSQRLYEQAEADIRSLTGIDMERRTGGLLQLVYTEGETIMSPLASLEGVTWLDRATVLKKVPGLSESVSGAVHMAEDVHITPAIACKGFHTAARMLGAQTNTYTRVDEIVKEFGRYRLRTSKGEWQADRVVIASGVWSNALLQRSGLGMPIFPVKGECIAVTNTQTPLTCSLFHDQHYIVPRNNNELIIGATKVKNDWSTEPTLGGLQTVMEKGRKMLPNVDKMPFRRSWAGLRPQTSDGKPLIGEHPEMKGLYIAAGHQRNGILLAPATGKMICDLIGNNEVPDEWKEAFRVDRLNTGEEVSM</sequence>
<comment type="catalytic activity">
    <reaction evidence="4">
        <text>glycine + O2 + H2O = glyoxylate + H2O2 + NH4(+)</text>
        <dbReference type="Rhea" id="RHEA:11532"/>
        <dbReference type="ChEBI" id="CHEBI:15377"/>
        <dbReference type="ChEBI" id="CHEBI:15379"/>
        <dbReference type="ChEBI" id="CHEBI:16240"/>
        <dbReference type="ChEBI" id="CHEBI:28938"/>
        <dbReference type="ChEBI" id="CHEBI:36655"/>
        <dbReference type="ChEBI" id="CHEBI:57305"/>
        <dbReference type="EC" id="1.4.3.19"/>
    </reaction>
</comment>
<protein>
    <recommendedName>
        <fullName evidence="5">glycine oxidase</fullName>
        <ecNumber evidence="5">1.4.3.19</ecNumber>
    </recommendedName>
</protein>
<feature type="transmembrane region" description="Helical" evidence="6">
    <location>
        <begin position="7"/>
        <end position="24"/>
    </location>
</feature>
<evidence type="ECO:0000256" key="2">
    <source>
        <dbReference type="ARBA" id="ARBA00022977"/>
    </source>
</evidence>
<organism evidence="8 9">
    <name type="scientific">Terribacillus saccharophilus</name>
    <dbReference type="NCBI Taxonomy" id="361277"/>
    <lineage>
        <taxon>Bacteria</taxon>
        <taxon>Bacillati</taxon>
        <taxon>Bacillota</taxon>
        <taxon>Bacilli</taxon>
        <taxon>Bacillales</taxon>
        <taxon>Bacillaceae</taxon>
        <taxon>Terribacillus</taxon>
    </lineage>
</organism>
<dbReference type="EMBL" id="NPBH01000031">
    <property type="protein sequence ID" value="PAE07931.1"/>
    <property type="molecule type" value="Genomic_DNA"/>
</dbReference>
<dbReference type="RefSeq" id="WP_095269937.1">
    <property type="nucleotide sequence ID" value="NZ_NPBH01000031.1"/>
</dbReference>
<keyword evidence="2" id="KW-0784">Thiamine biosynthesis</keyword>
<dbReference type="GO" id="GO:0005737">
    <property type="term" value="C:cytoplasm"/>
    <property type="evidence" value="ECO:0007669"/>
    <property type="project" value="TreeGrafter"/>
</dbReference>
<accession>A0A268HDI4</accession>
<dbReference type="GO" id="GO:0009229">
    <property type="term" value="P:thiamine diphosphate biosynthetic process"/>
    <property type="evidence" value="ECO:0007669"/>
    <property type="project" value="UniProtKB-UniPathway"/>
</dbReference>
<evidence type="ECO:0000313" key="9">
    <source>
        <dbReference type="Proteomes" id="UP000216475"/>
    </source>
</evidence>
<proteinExistence type="predicted"/>
<feature type="domain" description="FAD dependent oxidoreductase" evidence="7">
    <location>
        <begin position="7"/>
        <end position="345"/>
    </location>
</feature>
<dbReference type="NCBIfam" id="TIGR02352">
    <property type="entry name" value="thiamin_ThiO"/>
    <property type="match status" value="1"/>
</dbReference>
<dbReference type="SUPFAM" id="SSF51905">
    <property type="entry name" value="FAD/NAD(P)-binding domain"/>
    <property type="match status" value="1"/>
</dbReference>
<evidence type="ECO:0000256" key="3">
    <source>
        <dbReference type="ARBA" id="ARBA00023002"/>
    </source>
</evidence>
<keyword evidence="3" id="KW-0560">Oxidoreductase</keyword>
<evidence type="ECO:0000256" key="5">
    <source>
        <dbReference type="ARBA" id="ARBA00050018"/>
    </source>
</evidence>
<dbReference type="InterPro" id="IPR012727">
    <property type="entry name" value="Gly_oxidase_ThiO"/>
</dbReference>
<dbReference type="Proteomes" id="UP000216475">
    <property type="component" value="Unassembled WGS sequence"/>
</dbReference>
<dbReference type="GO" id="GO:0009228">
    <property type="term" value="P:thiamine biosynthetic process"/>
    <property type="evidence" value="ECO:0007669"/>
    <property type="project" value="UniProtKB-KW"/>
</dbReference>
<dbReference type="Pfam" id="PF01266">
    <property type="entry name" value="DAO"/>
    <property type="match status" value="1"/>
</dbReference>
<comment type="pathway">
    <text evidence="1">Cofactor biosynthesis; thiamine diphosphate biosynthesis.</text>
</comment>
<dbReference type="GO" id="GO:0050660">
    <property type="term" value="F:flavin adenine dinucleotide binding"/>
    <property type="evidence" value="ECO:0007669"/>
    <property type="project" value="InterPro"/>
</dbReference>
<keyword evidence="6" id="KW-0472">Membrane</keyword>
<evidence type="ECO:0000256" key="6">
    <source>
        <dbReference type="SAM" id="Phobius"/>
    </source>
</evidence>
<evidence type="ECO:0000256" key="1">
    <source>
        <dbReference type="ARBA" id="ARBA00004948"/>
    </source>
</evidence>
<evidence type="ECO:0000259" key="7">
    <source>
        <dbReference type="Pfam" id="PF01266"/>
    </source>
</evidence>
<evidence type="ECO:0000313" key="8">
    <source>
        <dbReference type="EMBL" id="PAE07931.1"/>
    </source>
</evidence>
<name>A0A268HDI4_9BACI</name>
<dbReference type="InterPro" id="IPR036188">
    <property type="entry name" value="FAD/NAD-bd_sf"/>
</dbReference>
<dbReference type="PANTHER" id="PTHR13847">
    <property type="entry name" value="SARCOSINE DEHYDROGENASE-RELATED"/>
    <property type="match status" value="1"/>
</dbReference>